<dbReference type="Gene3D" id="2.20.25.10">
    <property type="match status" value="1"/>
</dbReference>
<dbReference type="InterPro" id="IPR011665">
    <property type="entry name" value="BRF1_TBP-bd_dom"/>
</dbReference>
<keyword evidence="5" id="KW-0862">Zinc</keyword>
<evidence type="ECO:0000313" key="14">
    <source>
        <dbReference type="EMBL" id="KAA8493839.1"/>
    </source>
</evidence>
<evidence type="ECO:0000256" key="3">
    <source>
        <dbReference type="ARBA" id="ARBA00022723"/>
    </source>
</evidence>
<dbReference type="FunFam" id="1.10.472.10:FF:000007">
    <property type="entry name" value="Transcription factor IIIB 90 kDa subunit"/>
    <property type="match status" value="1"/>
</dbReference>
<evidence type="ECO:0000256" key="5">
    <source>
        <dbReference type="ARBA" id="ARBA00022833"/>
    </source>
</evidence>
<dbReference type="Pfam" id="PF07741">
    <property type="entry name" value="BRF1"/>
    <property type="match status" value="1"/>
</dbReference>
<feature type="compositionally biased region" description="Low complexity" evidence="12">
    <location>
        <begin position="49"/>
        <end position="79"/>
    </location>
</feature>
<dbReference type="InterPro" id="IPR013137">
    <property type="entry name" value="Znf_TFIIB"/>
</dbReference>
<dbReference type="GO" id="GO:0000995">
    <property type="term" value="F:RNA polymerase III general transcription initiation factor activity"/>
    <property type="evidence" value="ECO:0007669"/>
    <property type="project" value="TreeGrafter"/>
</dbReference>
<evidence type="ECO:0000256" key="11">
    <source>
        <dbReference type="PROSITE-ProRule" id="PRU00469"/>
    </source>
</evidence>
<dbReference type="GO" id="GO:0008270">
    <property type="term" value="F:zinc ion binding"/>
    <property type="evidence" value="ECO:0007669"/>
    <property type="project" value="UniProtKB-KW"/>
</dbReference>
<dbReference type="GO" id="GO:0001006">
    <property type="term" value="F:RNA polymerase III type 3 promoter sequence-specific DNA binding"/>
    <property type="evidence" value="ECO:0007669"/>
    <property type="project" value="TreeGrafter"/>
</dbReference>
<accession>A0A5J4YQV0</accession>
<dbReference type="InterPro" id="IPR036915">
    <property type="entry name" value="Cyclin-like_sf"/>
</dbReference>
<name>A0A5J4YQV0_PORPP</name>
<dbReference type="PANTHER" id="PTHR11618">
    <property type="entry name" value="TRANSCRIPTION INITIATION FACTOR IIB-RELATED"/>
    <property type="match status" value="1"/>
</dbReference>
<dbReference type="Pfam" id="PF00382">
    <property type="entry name" value="TFIIB"/>
    <property type="match status" value="2"/>
</dbReference>
<dbReference type="PRINTS" id="PR00685">
    <property type="entry name" value="TIFACTORIIB"/>
</dbReference>
<dbReference type="InterPro" id="IPR013763">
    <property type="entry name" value="Cyclin-like_dom"/>
</dbReference>
<feature type="region of interest" description="Disordered" evidence="12">
    <location>
        <begin position="1"/>
        <end position="147"/>
    </location>
</feature>
<dbReference type="SMART" id="SM00385">
    <property type="entry name" value="CYCLIN"/>
    <property type="match status" value="2"/>
</dbReference>
<keyword evidence="3" id="KW-0479">Metal-binding</keyword>
<keyword evidence="9" id="KW-0539">Nucleus</keyword>
<evidence type="ECO:0000256" key="7">
    <source>
        <dbReference type="ARBA" id="ARBA00023159"/>
    </source>
</evidence>
<reference evidence="15" key="1">
    <citation type="journal article" date="2019" name="Nat. Commun.">
        <title>Expansion of phycobilisome linker gene families in mesophilic red algae.</title>
        <authorList>
            <person name="Lee J."/>
            <person name="Kim D."/>
            <person name="Bhattacharya D."/>
            <person name="Yoon H.S."/>
        </authorList>
    </citation>
    <scope>NUCLEOTIDE SEQUENCE [LARGE SCALE GENOMIC DNA]</scope>
    <source>
        <strain evidence="15">CCMP 1328</strain>
    </source>
</reference>
<dbReference type="CDD" id="cd20554">
    <property type="entry name" value="CYCLIN_TFIIIB90_rpt2"/>
    <property type="match status" value="1"/>
</dbReference>
<comment type="subcellular location">
    <subcellularLocation>
        <location evidence="1">Nucleus</location>
    </subcellularLocation>
</comment>
<comment type="caution">
    <text evidence="14">The sequence shown here is derived from an EMBL/GenBank/DDBJ whole genome shotgun (WGS) entry which is preliminary data.</text>
</comment>
<evidence type="ECO:0000256" key="6">
    <source>
        <dbReference type="ARBA" id="ARBA00023015"/>
    </source>
</evidence>
<evidence type="ECO:0000313" key="15">
    <source>
        <dbReference type="Proteomes" id="UP000324585"/>
    </source>
</evidence>
<dbReference type="CDD" id="cd20553">
    <property type="entry name" value="CYCLIN_TFIIIB90_rpt1"/>
    <property type="match status" value="1"/>
</dbReference>
<keyword evidence="7" id="KW-0010">Activator</keyword>
<dbReference type="OrthoDB" id="511529at2759"/>
<organism evidence="14 15">
    <name type="scientific">Porphyridium purpureum</name>
    <name type="common">Red alga</name>
    <name type="synonym">Porphyridium cruentum</name>
    <dbReference type="NCBI Taxonomy" id="35688"/>
    <lineage>
        <taxon>Eukaryota</taxon>
        <taxon>Rhodophyta</taxon>
        <taxon>Bangiophyceae</taxon>
        <taxon>Porphyridiales</taxon>
        <taxon>Porphyridiaceae</taxon>
        <taxon>Porphyridium</taxon>
    </lineage>
</organism>
<evidence type="ECO:0000256" key="2">
    <source>
        <dbReference type="ARBA" id="ARBA00010857"/>
    </source>
</evidence>
<gene>
    <name evidence="14" type="ORF">FVE85_4976</name>
</gene>
<dbReference type="GO" id="GO:0000126">
    <property type="term" value="C:transcription factor TFIIIB complex"/>
    <property type="evidence" value="ECO:0007669"/>
    <property type="project" value="TreeGrafter"/>
</dbReference>
<evidence type="ECO:0000256" key="1">
    <source>
        <dbReference type="ARBA" id="ARBA00004123"/>
    </source>
</evidence>
<dbReference type="PANTHER" id="PTHR11618:SF4">
    <property type="entry name" value="TRANSCRIPTION FACTOR IIIB 90 KDA SUBUNIT"/>
    <property type="match status" value="1"/>
</dbReference>
<evidence type="ECO:0000256" key="9">
    <source>
        <dbReference type="ARBA" id="ARBA00023242"/>
    </source>
</evidence>
<protein>
    <recommendedName>
        <fullName evidence="10">B-related factor 1</fullName>
    </recommendedName>
</protein>
<feature type="domain" description="TFIIB-type" evidence="13">
    <location>
        <begin position="257"/>
        <end position="288"/>
    </location>
</feature>
<keyword evidence="6" id="KW-0805">Transcription regulation</keyword>
<dbReference type="OMA" id="ERICTTC"/>
<comment type="similarity">
    <text evidence="2">Belongs to the TFIIB family.</text>
</comment>
<dbReference type="PROSITE" id="PS51134">
    <property type="entry name" value="ZF_TFIIB"/>
    <property type="match status" value="1"/>
</dbReference>
<evidence type="ECO:0000256" key="10">
    <source>
        <dbReference type="ARBA" id="ARBA00031009"/>
    </source>
</evidence>
<dbReference type="EMBL" id="VRMN01000006">
    <property type="protein sequence ID" value="KAA8493839.1"/>
    <property type="molecule type" value="Genomic_DNA"/>
</dbReference>
<evidence type="ECO:0000259" key="13">
    <source>
        <dbReference type="PROSITE" id="PS51134"/>
    </source>
</evidence>
<dbReference type="GO" id="GO:0070897">
    <property type="term" value="P:transcription preinitiation complex assembly"/>
    <property type="evidence" value="ECO:0007669"/>
    <property type="project" value="InterPro"/>
</dbReference>
<sequence length="736" mass="80840">MAKGKHTARRGKEAPQAADDSGSDLTGTAPHLEGGATVRQAHGEHASVAEEAAAADMSLVTPQPESQAQEEAQTSAPQAGAPVPSRVRFAPAPPGVGLNGAKRRGRPPGAKNKQKRKHWLPEHDDEGEDDADKDVAGEPEQQPADDACMHCGSTDGFETEATSRERICTTCGVVNAARASRPAVFSSVAPMSHKRNRRRKLLTASPAVDGDGIAVHDEEEEEGREDEAFLLKHSDDYSEHVARQTGAPGARGGGRSARLRCLHCDGEEFETDITRGDTTCVACGTIAEENHIVAEVSFQEDARGRSSVIGQHVRADGRPAGGIGLHGVSRERQEVTVNNGRRIIQRLISTLRLHPTHVESAVRVYRQLVEKNFNKGRRVNTVCCACIYVVCRMHEKPYMLIDFSDMLGLNLFELGRTFMQLNRTLLFHLPLVDPSLFVHRYSAKLEFGTDEQSHQVGTSALRLIAKMKRDWMTHGRRPAGICGAAIYLASKIHGFERTFKQVGDAVRMGPSVISERIREFANTLRDDTTVAEFYRVAEAESTAFLDGRNDADGADPPAFQAVLRAPVAPGMVHLSDLDLERAQAVIKSALDAELASLRETASQRPDSDSELDDTYDEEIEGYLLDEDEQQAKKDVWTELYKDYLEKEAELERMKAENPDQYRKLRPWRFKSPKKKSLINQALHLAPGVKDRAEHTAQILLERQSTKLNYSNLVELLGGDTSRASPAAVEPATAPLG</sequence>
<feature type="compositionally biased region" description="Acidic residues" evidence="12">
    <location>
        <begin position="123"/>
        <end position="132"/>
    </location>
</feature>
<evidence type="ECO:0000256" key="12">
    <source>
        <dbReference type="SAM" id="MobiDB-lite"/>
    </source>
</evidence>
<dbReference type="Gene3D" id="1.10.472.10">
    <property type="entry name" value="Cyclin-like"/>
    <property type="match status" value="2"/>
</dbReference>
<dbReference type="InterPro" id="IPR000812">
    <property type="entry name" value="TFIIB"/>
</dbReference>
<evidence type="ECO:0000256" key="4">
    <source>
        <dbReference type="ARBA" id="ARBA00022771"/>
    </source>
</evidence>
<dbReference type="InterPro" id="IPR013150">
    <property type="entry name" value="TFIIB_cyclin"/>
</dbReference>
<dbReference type="Gene3D" id="1.20.5.650">
    <property type="entry name" value="Single helix bin"/>
    <property type="match status" value="1"/>
</dbReference>
<dbReference type="SUPFAM" id="SSF57783">
    <property type="entry name" value="Zinc beta-ribbon"/>
    <property type="match status" value="1"/>
</dbReference>
<dbReference type="FunFam" id="1.10.472.10:FF:000002">
    <property type="entry name" value="Transcription factor IIIB 90 kDa subunit"/>
    <property type="match status" value="1"/>
</dbReference>
<dbReference type="GO" id="GO:0005634">
    <property type="term" value="C:nucleus"/>
    <property type="evidence" value="ECO:0007669"/>
    <property type="project" value="UniProtKB-SubCell"/>
</dbReference>
<dbReference type="SUPFAM" id="SSF47954">
    <property type="entry name" value="Cyclin-like"/>
    <property type="match status" value="2"/>
</dbReference>
<evidence type="ECO:0000256" key="8">
    <source>
        <dbReference type="ARBA" id="ARBA00023163"/>
    </source>
</evidence>
<proteinExistence type="inferred from homology"/>
<dbReference type="Proteomes" id="UP000324585">
    <property type="component" value="Unassembled WGS sequence"/>
</dbReference>
<dbReference type="AlphaFoldDB" id="A0A5J4YQV0"/>
<keyword evidence="4 11" id="KW-0863">Zinc-finger</keyword>
<keyword evidence="15" id="KW-1185">Reference proteome</keyword>
<feature type="compositionally biased region" description="Basic residues" evidence="12">
    <location>
        <begin position="101"/>
        <end position="118"/>
    </location>
</feature>
<keyword evidence="8" id="KW-0804">Transcription</keyword>
<dbReference type="GO" id="GO:0097550">
    <property type="term" value="C:transcription preinitiation complex"/>
    <property type="evidence" value="ECO:0007669"/>
    <property type="project" value="TreeGrafter"/>
</dbReference>
<dbReference type="GO" id="GO:0017025">
    <property type="term" value="F:TBP-class protein binding"/>
    <property type="evidence" value="ECO:0007669"/>
    <property type="project" value="InterPro"/>
</dbReference>